<keyword evidence="3" id="KW-1185">Reference proteome</keyword>
<evidence type="ECO:0000313" key="2">
    <source>
        <dbReference type="EMBL" id="KAF7386233.1"/>
    </source>
</evidence>
<gene>
    <name evidence="2" type="ORF">HZH68_013365</name>
</gene>
<dbReference type="AlphaFoldDB" id="A0A834JCQ0"/>
<protein>
    <submittedName>
        <fullName evidence="2">Uncharacterized protein</fullName>
    </submittedName>
</protein>
<name>A0A834JCQ0_VESGE</name>
<reference evidence="2" key="1">
    <citation type="journal article" date="2020" name="G3 (Bethesda)">
        <title>High-Quality Assemblies for Three Invasive Social Wasps from the &lt;i&gt;Vespula&lt;/i&gt; Genus.</title>
        <authorList>
            <person name="Harrop T.W.R."/>
            <person name="Guhlin J."/>
            <person name="McLaughlin G.M."/>
            <person name="Permina E."/>
            <person name="Stockwell P."/>
            <person name="Gilligan J."/>
            <person name="Le Lec M.F."/>
            <person name="Gruber M.A.M."/>
            <person name="Quinn O."/>
            <person name="Lovegrove M."/>
            <person name="Duncan E.J."/>
            <person name="Remnant E.J."/>
            <person name="Van Eeckhoven J."/>
            <person name="Graham B."/>
            <person name="Knapp R.A."/>
            <person name="Langford K.W."/>
            <person name="Kronenberg Z."/>
            <person name="Press M.O."/>
            <person name="Eacker S.M."/>
            <person name="Wilson-Rankin E.E."/>
            <person name="Purcell J."/>
            <person name="Lester P.J."/>
            <person name="Dearden P.K."/>
        </authorList>
    </citation>
    <scope>NUCLEOTIDE SEQUENCE</scope>
    <source>
        <strain evidence="2">Linc-1</strain>
    </source>
</reference>
<feature type="region of interest" description="Disordered" evidence="1">
    <location>
        <begin position="42"/>
        <end position="80"/>
    </location>
</feature>
<proteinExistence type="predicted"/>
<dbReference type="Proteomes" id="UP000617340">
    <property type="component" value="Unassembled WGS sequence"/>
</dbReference>
<accession>A0A834JCQ0</accession>
<feature type="compositionally biased region" description="Low complexity" evidence="1">
    <location>
        <begin position="62"/>
        <end position="72"/>
    </location>
</feature>
<comment type="caution">
    <text evidence="2">The sequence shown here is derived from an EMBL/GenBank/DDBJ whole genome shotgun (WGS) entry which is preliminary data.</text>
</comment>
<dbReference type="EMBL" id="JACSDZ010000015">
    <property type="protein sequence ID" value="KAF7386233.1"/>
    <property type="molecule type" value="Genomic_DNA"/>
</dbReference>
<evidence type="ECO:0000313" key="3">
    <source>
        <dbReference type="Proteomes" id="UP000617340"/>
    </source>
</evidence>
<sequence length="108" mass="10892">MTMEGTLCEKRSRCYSTIHPCHLVVTFVNTIGRTSTMDMGYATDGNDQPPDPIGPLFSPVHAAGAGADADTGAGTGTGTGTGAIGRAGSTVSATATATVVLSVQRFIS</sequence>
<organism evidence="2 3">
    <name type="scientific">Vespula germanica</name>
    <name type="common">German yellow jacket</name>
    <name type="synonym">Paravespula germanica</name>
    <dbReference type="NCBI Taxonomy" id="30212"/>
    <lineage>
        <taxon>Eukaryota</taxon>
        <taxon>Metazoa</taxon>
        <taxon>Ecdysozoa</taxon>
        <taxon>Arthropoda</taxon>
        <taxon>Hexapoda</taxon>
        <taxon>Insecta</taxon>
        <taxon>Pterygota</taxon>
        <taxon>Neoptera</taxon>
        <taxon>Endopterygota</taxon>
        <taxon>Hymenoptera</taxon>
        <taxon>Apocrita</taxon>
        <taxon>Aculeata</taxon>
        <taxon>Vespoidea</taxon>
        <taxon>Vespidae</taxon>
        <taxon>Vespinae</taxon>
        <taxon>Vespula</taxon>
    </lineage>
</organism>
<evidence type="ECO:0000256" key="1">
    <source>
        <dbReference type="SAM" id="MobiDB-lite"/>
    </source>
</evidence>